<dbReference type="InterPro" id="IPR036388">
    <property type="entry name" value="WH-like_DNA-bd_sf"/>
</dbReference>
<dbReference type="EMBL" id="QSSQ01000023">
    <property type="protein sequence ID" value="RGM01217.1"/>
    <property type="molecule type" value="Genomic_DNA"/>
</dbReference>
<dbReference type="EMBL" id="CYZE01000029">
    <property type="protein sequence ID" value="CUP40897.1"/>
    <property type="molecule type" value="Genomic_DNA"/>
</dbReference>
<evidence type="ECO:0000313" key="5">
    <source>
        <dbReference type="Proteomes" id="UP000261257"/>
    </source>
</evidence>
<dbReference type="AlphaFoldDB" id="A0A174N1V6"/>
<evidence type="ECO:0000313" key="2">
    <source>
        <dbReference type="EMBL" id="CUP40897.1"/>
    </source>
</evidence>
<evidence type="ECO:0000313" key="4">
    <source>
        <dbReference type="Proteomes" id="UP000095651"/>
    </source>
</evidence>
<dbReference type="Proteomes" id="UP000095651">
    <property type="component" value="Unassembled WGS sequence"/>
</dbReference>
<dbReference type="Pfam" id="PF03551">
    <property type="entry name" value="PadR"/>
    <property type="match status" value="1"/>
</dbReference>
<dbReference type="PANTHER" id="PTHR33169:SF14">
    <property type="entry name" value="TRANSCRIPTIONAL REGULATOR RV3488"/>
    <property type="match status" value="1"/>
</dbReference>
<protein>
    <submittedName>
        <fullName evidence="2">PadR family transcriptional regulator</fullName>
    </submittedName>
</protein>
<dbReference type="RefSeq" id="WP_002600580.1">
    <property type="nucleotide sequence ID" value="NZ_CABIXC010000029.1"/>
</dbReference>
<reference evidence="3 5" key="2">
    <citation type="submission" date="2018-08" db="EMBL/GenBank/DDBJ databases">
        <title>A genome reference for cultivated species of the human gut microbiota.</title>
        <authorList>
            <person name="Zou Y."/>
            <person name="Xue W."/>
            <person name="Luo G."/>
        </authorList>
    </citation>
    <scope>NUCLEOTIDE SEQUENCE [LARGE SCALE GENOMIC DNA]</scope>
    <source>
        <strain evidence="3 5">TF05-11AC</strain>
    </source>
</reference>
<dbReference type="SUPFAM" id="SSF46785">
    <property type="entry name" value="Winged helix' DNA-binding domain"/>
    <property type="match status" value="1"/>
</dbReference>
<evidence type="ECO:0000313" key="3">
    <source>
        <dbReference type="EMBL" id="RGM01217.1"/>
    </source>
</evidence>
<name>A0A174N1V6_9FIRM</name>
<dbReference type="InterPro" id="IPR052509">
    <property type="entry name" value="Metal_resp_DNA-bind_regulator"/>
</dbReference>
<proteinExistence type="predicted"/>
<dbReference type="InterPro" id="IPR036390">
    <property type="entry name" value="WH_DNA-bd_sf"/>
</dbReference>
<dbReference type="InterPro" id="IPR005149">
    <property type="entry name" value="Tscrpt_reg_PadR_N"/>
</dbReference>
<dbReference type="Proteomes" id="UP000261257">
    <property type="component" value="Unassembled WGS sequence"/>
</dbReference>
<organism evidence="2 4">
    <name type="scientific">Hungatella hathewayi</name>
    <dbReference type="NCBI Taxonomy" id="154046"/>
    <lineage>
        <taxon>Bacteria</taxon>
        <taxon>Bacillati</taxon>
        <taxon>Bacillota</taxon>
        <taxon>Clostridia</taxon>
        <taxon>Lachnospirales</taxon>
        <taxon>Lachnospiraceae</taxon>
        <taxon>Hungatella</taxon>
    </lineage>
</organism>
<feature type="domain" description="Transcription regulator PadR N-terminal" evidence="1">
    <location>
        <begin position="14"/>
        <end position="87"/>
    </location>
</feature>
<sequence length="110" mass="12721">MDKKYMAVGSSMLILKLLEQQDMYGYQIIKELEIRSERVFTLKEGTLYPLLHALEQDGAVICEQRTAENGRERKYYIITESGRKLLQDKLKEWDSFQTAVNQVIGGVLFG</sequence>
<accession>A0A174N1V6</accession>
<gene>
    <name evidence="3" type="ORF">DXC39_19805</name>
    <name evidence="2" type="ORF">ERS852407_05852</name>
</gene>
<dbReference type="Gene3D" id="1.10.10.10">
    <property type="entry name" value="Winged helix-like DNA-binding domain superfamily/Winged helix DNA-binding domain"/>
    <property type="match status" value="1"/>
</dbReference>
<reference evidence="2 4" key="1">
    <citation type="submission" date="2015-09" db="EMBL/GenBank/DDBJ databases">
        <authorList>
            <consortium name="Pathogen Informatics"/>
        </authorList>
    </citation>
    <scope>NUCLEOTIDE SEQUENCE [LARGE SCALE GENOMIC DNA]</scope>
    <source>
        <strain evidence="2 4">2789STDY5608850</strain>
    </source>
</reference>
<dbReference type="PANTHER" id="PTHR33169">
    <property type="entry name" value="PADR-FAMILY TRANSCRIPTIONAL REGULATOR"/>
    <property type="match status" value="1"/>
</dbReference>
<evidence type="ECO:0000259" key="1">
    <source>
        <dbReference type="Pfam" id="PF03551"/>
    </source>
</evidence>